<dbReference type="Proteomes" id="UP000247602">
    <property type="component" value="Unassembled WGS sequence"/>
</dbReference>
<dbReference type="CDD" id="cd01008">
    <property type="entry name" value="PBP2_NrtA_SsuA_CpmA_like"/>
    <property type="match status" value="1"/>
</dbReference>
<keyword evidence="3" id="KW-1185">Reference proteome</keyword>
<gene>
    <name evidence="2" type="ORF">DMO24_01695</name>
</gene>
<evidence type="ECO:0000313" key="2">
    <source>
        <dbReference type="EMBL" id="PZA23107.1"/>
    </source>
</evidence>
<dbReference type="OrthoDB" id="286202at2"/>
<evidence type="ECO:0000259" key="1">
    <source>
        <dbReference type="Pfam" id="PF09084"/>
    </source>
</evidence>
<reference evidence="2 3" key="1">
    <citation type="submission" date="2018-06" db="EMBL/GenBank/DDBJ databases">
        <title>Draft genome sequence of Modestobacter versicolor CP153-2.</title>
        <authorList>
            <person name="Gundlapally S.R."/>
        </authorList>
    </citation>
    <scope>NUCLEOTIDE SEQUENCE [LARGE SCALE GENOMIC DNA]</scope>
    <source>
        <strain evidence="2 3">CP153-2</strain>
    </source>
</reference>
<sequence length="329" mass="33819">MPRGEPLSPTAVRRAIAGTAVAATVLSLAACGSDSSEAEASGSGETQTVTVGTLRGQPHFYAPFLYEENAVDGVEFEVVTLDSTPALTDAVSSGTVDFAITGITATISGISQDRDLTIVASAADGGSGFIGGDDIDTVADLAGKKVGYIQGSAPEVAMRLILAENDVDPSSLELVAVPPPEMASAFNSGSIDAFFGTEIAVSLATAAGGHAITDPYDTPIGKVNIGLVTTGSLVEDDPELVQKVVDTHAATTAYMTDNIDEWLPEMVQEFGGDQAVLESALENFWLRADLNEEYQGQVEALAGAMVELGLIDTAPTADDLVDASFAPEA</sequence>
<protein>
    <submittedName>
        <fullName evidence="2">Nitrate ABC transporter substrate-binding protein</fullName>
    </submittedName>
</protein>
<name>A0A323VED9_9ACTN</name>
<dbReference type="Gene3D" id="3.40.190.10">
    <property type="entry name" value="Periplasmic binding protein-like II"/>
    <property type="match status" value="2"/>
</dbReference>
<dbReference type="EMBL" id="QKNV01000012">
    <property type="protein sequence ID" value="PZA23107.1"/>
    <property type="molecule type" value="Genomic_DNA"/>
</dbReference>
<dbReference type="SUPFAM" id="SSF53850">
    <property type="entry name" value="Periplasmic binding protein-like II"/>
    <property type="match status" value="1"/>
</dbReference>
<accession>A0A323VED9</accession>
<organism evidence="2 3">
    <name type="scientific">Modestobacter versicolor</name>
    <dbReference type="NCBI Taxonomy" id="429133"/>
    <lineage>
        <taxon>Bacteria</taxon>
        <taxon>Bacillati</taxon>
        <taxon>Actinomycetota</taxon>
        <taxon>Actinomycetes</taxon>
        <taxon>Geodermatophilales</taxon>
        <taxon>Geodermatophilaceae</taxon>
        <taxon>Modestobacter</taxon>
    </lineage>
</organism>
<evidence type="ECO:0000313" key="3">
    <source>
        <dbReference type="Proteomes" id="UP000247602"/>
    </source>
</evidence>
<dbReference type="PANTHER" id="PTHR30024">
    <property type="entry name" value="ALIPHATIC SULFONATES-BINDING PROTEIN-RELATED"/>
    <property type="match status" value="1"/>
</dbReference>
<dbReference type="AlphaFoldDB" id="A0A323VED9"/>
<proteinExistence type="predicted"/>
<feature type="domain" description="SsuA/THI5-like" evidence="1">
    <location>
        <begin position="73"/>
        <end position="258"/>
    </location>
</feature>
<dbReference type="InterPro" id="IPR015168">
    <property type="entry name" value="SsuA/THI5"/>
</dbReference>
<dbReference type="PROSITE" id="PS51257">
    <property type="entry name" value="PROKAR_LIPOPROTEIN"/>
    <property type="match status" value="1"/>
</dbReference>
<comment type="caution">
    <text evidence="2">The sequence shown here is derived from an EMBL/GenBank/DDBJ whole genome shotgun (WGS) entry which is preliminary data.</text>
</comment>
<dbReference type="Pfam" id="PF09084">
    <property type="entry name" value="NMT1"/>
    <property type="match status" value="1"/>
</dbReference>
<dbReference type="PANTHER" id="PTHR30024:SF42">
    <property type="entry name" value="ALIPHATIC SULFONATES-BINDING PROTEIN-RELATED"/>
    <property type="match status" value="1"/>
</dbReference>